<gene>
    <name evidence="2" type="ORF">ABID16_000966</name>
</gene>
<proteinExistence type="predicted"/>
<sequence>MLIMSALAGLIAAMFTASFAATFVAMRNEDVSSQDAQNGYNRPVF</sequence>
<evidence type="ECO:0000313" key="2">
    <source>
        <dbReference type="EMBL" id="MET3612661.1"/>
    </source>
</evidence>
<dbReference type="RefSeq" id="WP_354555216.1">
    <property type="nucleotide sequence ID" value="NZ_JBEPMB010000001.1"/>
</dbReference>
<reference evidence="2 3" key="1">
    <citation type="submission" date="2024-06" db="EMBL/GenBank/DDBJ databases">
        <title>Genomic Encyclopedia of Type Strains, Phase IV (KMG-IV): sequencing the most valuable type-strain genomes for metagenomic binning, comparative biology and taxonomic classification.</title>
        <authorList>
            <person name="Goeker M."/>
        </authorList>
    </citation>
    <scope>NUCLEOTIDE SEQUENCE [LARGE SCALE GENOMIC DNA]</scope>
    <source>
        <strain evidence="2 3">DSM 29780</strain>
    </source>
</reference>
<dbReference type="EMBL" id="JBEPMB010000001">
    <property type="protein sequence ID" value="MET3612661.1"/>
    <property type="molecule type" value="Genomic_DNA"/>
</dbReference>
<feature type="chain" id="PRO_5046318176" evidence="1">
    <location>
        <begin position="21"/>
        <end position="45"/>
    </location>
</feature>
<name>A0ABV2IW83_9HYPH</name>
<evidence type="ECO:0000256" key="1">
    <source>
        <dbReference type="SAM" id="SignalP"/>
    </source>
</evidence>
<feature type="signal peptide" evidence="1">
    <location>
        <begin position="1"/>
        <end position="20"/>
    </location>
</feature>
<comment type="caution">
    <text evidence="2">The sequence shown here is derived from an EMBL/GenBank/DDBJ whole genome shotgun (WGS) entry which is preliminary data.</text>
</comment>
<protein>
    <submittedName>
        <fullName evidence="2">Uncharacterized protein</fullName>
    </submittedName>
</protein>
<accession>A0ABV2IW83</accession>
<keyword evidence="3" id="KW-1185">Reference proteome</keyword>
<evidence type="ECO:0000313" key="3">
    <source>
        <dbReference type="Proteomes" id="UP001549047"/>
    </source>
</evidence>
<organism evidence="2 3">
    <name type="scientific">Rhizobium aquaticum</name>
    <dbReference type="NCBI Taxonomy" id="1549636"/>
    <lineage>
        <taxon>Bacteria</taxon>
        <taxon>Pseudomonadati</taxon>
        <taxon>Pseudomonadota</taxon>
        <taxon>Alphaproteobacteria</taxon>
        <taxon>Hyphomicrobiales</taxon>
        <taxon>Rhizobiaceae</taxon>
        <taxon>Rhizobium/Agrobacterium group</taxon>
        <taxon>Rhizobium</taxon>
    </lineage>
</organism>
<dbReference type="Proteomes" id="UP001549047">
    <property type="component" value="Unassembled WGS sequence"/>
</dbReference>
<keyword evidence="1" id="KW-0732">Signal</keyword>